<evidence type="ECO:0000256" key="4">
    <source>
        <dbReference type="ARBA" id="ARBA00023069"/>
    </source>
</evidence>
<dbReference type="NCBIfam" id="NF012200">
    <property type="entry name" value="choice_anch_D"/>
    <property type="match status" value="2"/>
</dbReference>
<dbReference type="InterPro" id="IPR053879">
    <property type="entry name" value="HYDIN_VesB_CFA65-like_Ig"/>
</dbReference>
<keyword evidence="3" id="KW-0963">Cytoplasm</keyword>
<sequence>MRARIRAGLGAAVLLVALTAAGAASAPVAQAAPGDVVLAISSTDVGPVKSGTSRSLVVTVTNTGTKSVDIDGSTLSATVTAPFSITDNHVVSGEEVRPGESREFTLTFAPVVLGAASMPISLSVAEFNVAGMSRQYGLMLTGLSIATDPASFSIVGPADGVIDVGEVASGALASATITVVNDGVLDLEFDPAGLTAITSDGASLPIVYAGAAAPSIVRPGETSSLVVTFGPAPGGVFSGTLTLRGAYAEDGKVVASAIRSLTFIGRTVAPAVTTTPPVAGSANTRGSQLASTGSDGLLLFVGGTVSAMAVLAGIAVVTARRSGRRA</sequence>
<evidence type="ECO:0000256" key="1">
    <source>
        <dbReference type="ARBA" id="ARBA00004138"/>
    </source>
</evidence>
<accession>A0A1X9LPL0</accession>
<evidence type="ECO:0000256" key="3">
    <source>
        <dbReference type="ARBA" id="ARBA00022490"/>
    </source>
</evidence>
<evidence type="ECO:0000313" key="8">
    <source>
        <dbReference type="Proteomes" id="UP000192775"/>
    </source>
</evidence>
<dbReference type="Proteomes" id="UP000192775">
    <property type="component" value="Chromosome"/>
</dbReference>
<protein>
    <recommendedName>
        <fullName evidence="6">HYDIN/VesB/CFA65-like Ig-like domain-containing protein</fullName>
    </recommendedName>
</protein>
<feature type="domain" description="HYDIN/VesB/CFA65-like Ig-like" evidence="6">
    <location>
        <begin position="43"/>
        <end position="124"/>
    </location>
</feature>
<comment type="subcellular location">
    <subcellularLocation>
        <location evidence="1">Cell projection</location>
        <location evidence="1">Cilium</location>
    </subcellularLocation>
    <subcellularLocation>
        <location evidence="2">Cytoplasm</location>
    </subcellularLocation>
</comment>
<dbReference type="InterPro" id="IPR013783">
    <property type="entry name" value="Ig-like_fold"/>
</dbReference>
<dbReference type="RefSeq" id="WP_085017632.1">
    <property type="nucleotide sequence ID" value="NZ_BMHD01000001.1"/>
</dbReference>
<evidence type="ECO:0000256" key="5">
    <source>
        <dbReference type="ARBA" id="ARBA00023273"/>
    </source>
</evidence>
<dbReference type="Pfam" id="PF22544">
    <property type="entry name" value="HYDIN_VesB_CFA65-like_Ig"/>
    <property type="match status" value="1"/>
</dbReference>
<dbReference type="AlphaFoldDB" id="A0A1X9LPL0"/>
<dbReference type="GO" id="GO:0005975">
    <property type="term" value="P:carbohydrate metabolic process"/>
    <property type="evidence" value="ECO:0007669"/>
    <property type="project" value="UniProtKB-ARBA"/>
</dbReference>
<evidence type="ECO:0000256" key="2">
    <source>
        <dbReference type="ARBA" id="ARBA00004496"/>
    </source>
</evidence>
<keyword evidence="8" id="KW-1185">Reference proteome</keyword>
<name>A0A1X9LPL0_9MICO</name>
<evidence type="ECO:0000259" key="6">
    <source>
        <dbReference type="Pfam" id="PF22544"/>
    </source>
</evidence>
<organism evidence="7 8">
    <name type="scientific">Cnuibacter physcomitrellae</name>
    <dbReference type="NCBI Taxonomy" id="1619308"/>
    <lineage>
        <taxon>Bacteria</taxon>
        <taxon>Bacillati</taxon>
        <taxon>Actinomycetota</taxon>
        <taxon>Actinomycetes</taxon>
        <taxon>Micrococcales</taxon>
        <taxon>Microbacteriaceae</taxon>
        <taxon>Cnuibacter</taxon>
    </lineage>
</organism>
<dbReference type="GO" id="GO:0005737">
    <property type="term" value="C:cytoplasm"/>
    <property type="evidence" value="ECO:0007669"/>
    <property type="project" value="UniProtKB-SubCell"/>
</dbReference>
<evidence type="ECO:0000313" key="7">
    <source>
        <dbReference type="EMBL" id="ARJ03820.1"/>
    </source>
</evidence>
<keyword evidence="4" id="KW-0969">Cilium</keyword>
<gene>
    <name evidence="7" type="ORF">B5808_00155</name>
</gene>
<proteinExistence type="predicted"/>
<dbReference type="Gene3D" id="2.60.40.10">
    <property type="entry name" value="Immunoglobulins"/>
    <property type="match status" value="2"/>
</dbReference>
<keyword evidence="5" id="KW-0966">Cell projection</keyword>
<reference evidence="7 8" key="1">
    <citation type="submission" date="2017-04" db="EMBL/GenBank/DDBJ databases">
        <authorList>
            <person name="Afonso C.L."/>
            <person name="Miller P.J."/>
            <person name="Scott M.A."/>
            <person name="Spackman E."/>
            <person name="Goraichik I."/>
            <person name="Dimitrov K.M."/>
            <person name="Suarez D.L."/>
            <person name="Swayne D.E."/>
        </authorList>
    </citation>
    <scope>NUCLEOTIDE SEQUENCE [LARGE SCALE GENOMIC DNA]</scope>
    <source>
        <strain evidence="8">XA(T)</strain>
    </source>
</reference>
<dbReference type="EMBL" id="CP020715">
    <property type="protein sequence ID" value="ARJ03820.1"/>
    <property type="molecule type" value="Genomic_DNA"/>
</dbReference>
<dbReference type="KEGG" id="cphy:B5808_00155"/>